<evidence type="ECO:0000313" key="2">
    <source>
        <dbReference type="Proteomes" id="UP000048841"/>
    </source>
</evidence>
<evidence type="ECO:0000313" key="1">
    <source>
        <dbReference type="EMBL" id="CFQ68315.1"/>
    </source>
</evidence>
<dbReference type="GeneID" id="75142112"/>
<proteinExistence type="predicted"/>
<sequence length="98" mass="11595">MTYAEMNEARKLYSSLNEQDLEQAGQVAERQEKALRVHNLIKTFEHLPEFDREAFNILVDEYDFEGFDTALYNVLFENAKWQQALEIQRRLAEHDEAA</sequence>
<dbReference type="Proteomes" id="UP000048841">
    <property type="component" value="Unassembled WGS sequence"/>
</dbReference>
<accession>A0A0T7P7Y2</accession>
<dbReference type="RefSeq" id="WP_057636582.1">
    <property type="nucleotide sequence ID" value="NZ_CGBR01000023.1"/>
</dbReference>
<organism evidence="1 2">
    <name type="scientific">Yersinia enterocolitica</name>
    <dbReference type="NCBI Taxonomy" id="630"/>
    <lineage>
        <taxon>Bacteria</taxon>
        <taxon>Pseudomonadati</taxon>
        <taxon>Pseudomonadota</taxon>
        <taxon>Gammaproteobacteria</taxon>
        <taxon>Enterobacterales</taxon>
        <taxon>Yersiniaceae</taxon>
        <taxon>Yersinia</taxon>
    </lineage>
</organism>
<name>A0A0T7P7Y2_YEREN</name>
<protein>
    <submittedName>
        <fullName evidence="1">Uncharacterized protein</fullName>
    </submittedName>
</protein>
<gene>
    <name evidence="1" type="ORF">ERS137941_02989</name>
</gene>
<dbReference type="EMBL" id="CGBR01000023">
    <property type="protein sequence ID" value="CFQ68315.1"/>
    <property type="molecule type" value="Genomic_DNA"/>
</dbReference>
<reference evidence="1 2" key="1">
    <citation type="submission" date="2015-03" db="EMBL/GenBank/DDBJ databases">
        <authorList>
            <person name="Murphy D."/>
        </authorList>
    </citation>
    <scope>NUCLEOTIDE SEQUENCE [LARGE SCALE GENOMIC DNA]</scope>
    <source>
        <strain evidence="1 2">IP26249</strain>
    </source>
</reference>
<dbReference type="AlphaFoldDB" id="A0A0T7P7Y2"/>